<proteinExistence type="predicted"/>
<dbReference type="AlphaFoldDB" id="A0A0A9GWR2"/>
<feature type="region of interest" description="Disordered" evidence="1">
    <location>
        <begin position="1"/>
        <end position="40"/>
    </location>
</feature>
<name>A0A0A9GWR2_ARUDO</name>
<evidence type="ECO:0000313" key="2">
    <source>
        <dbReference type="EMBL" id="JAE28972.1"/>
    </source>
</evidence>
<reference evidence="2" key="1">
    <citation type="submission" date="2014-09" db="EMBL/GenBank/DDBJ databases">
        <authorList>
            <person name="Magalhaes I.L.F."/>
            <person name="Oliveira U."/>
            <person name="Santos F.R."/>
            <person name="Vidigal T.H.D.A."/>
            <person name="Brescovit A.D."/>
            <person name="Santos A.J."/>
        </authorList>
    </citation>
    <scope>NUCLEOTIDE SEQUENCE</scope>
    <source>
        <tissue evidence="2">Shoot tissue taken approximately 20 cm above the soil surface</tissue>
    </source>
</reference>
<dbReference type="EMBL" id="GBRH01168924">
    <property type="protein sequence ID" value="JAE28972.1"/>
    <property type="molecule type" value="Transcribed_RNA"/>
</dbReference>
<protein>
    <submittedName>
        <fullName evidence="2">Uncharacterized protein</fullName>
    </submittedName>
</protein>
<reference evidence="2" key="2">
    <citation type="journal article" date="2015" name="Data Brief">
        <title>Shoot transcriptome of the giant reed, Arundo donax.</title>
        <authorList>
            <person name="Barrero R.A."/>
            <person name="Guerrero F.D."/>
            <person name="Moolhuijzen P."/>
            <person name="Goolsby J.A."/>
            <person name="Tidwell J."/>
            <person name="Bellgard S.E."/>
            <person name="Bellgard M.I."/>
        </authorList>
    </citation>
    <scope>NUCLEOTIDE SEQUENCE</scope>
    <source>
        <tissue evidence="2">Shoot tissue taken approximately 20 cm above the soil surface</tissue>
    </source>
</reference>
<organism evidence="2">
    <name type="scientific">Arundo donax</name>
    <name type="common">Giant reed</name>
    <name type="synonym">Donax arundinaceus</name>
    <dbReference type="NCBI Taxonomy" id="35708"/>
    <lineage>
        <taxon>Eukaryota</taxon>
        <taxon>Viridiplantae</taxon>
        <taxon>Streptophyta</taxon>
        <taxon>Embryophyta</taxon>
        <taxon>Tracheophyta</taxon>
        <taxon>Spermatophyta</taxon>
        <taxon>Magnoliopsida</taxon>
        <taxon>Liliopsida</taxon>
        <taxon>Poales</taxon>
        <taxon>Poaceae</taxon>
        <taxon>PACMAD clade</taxon>
        <taxon>Arundinoideae</taxon>
        <taxon>Arundineae</taxon>
        <taxon>Arundo</taxon>
    </lineage>
</organism>
<evidence type="ECO:0000256" key="1">
    <source>
        <dbReference type="SAM" id="MobiDB-lite"/>
    </source>
</evidence>
<accession>A0A0A9GWR2</accession>
<sequence length="61" mass="6922">MPFDTISENSSRASARRPRRQRPSMAVLKEQASGSRMLRKRRMASSMGAAASEQWALRRTL</sequence>